<keyword evidence="1" id="KW-0677">Repeat</keyword>
<dbReference type="SUPFAM" id="SSF47473">
    <property type="entry name" value="EF-hand"/>
    <property type="match status" value="1"/>
</dbReference>
<feature type="domain" description="EF-hand" evidence="3">
    <location>
        <begin position="41"/>
        <end position="76"/>
    </location>
</feature>
<evidence type="ECO:0000259" key="3">
    <source>
        <dbReference type="PROSITE" id="PS50222"/>
    </source>
</evidence>
<dbReference type="GO" id="GO:0016460">
    <property type="term" value="C:myosin II complex"/>
    <property type="evidence" value="ECO:0007669"/>
    <property type="project" value="TreeGrafter"/>
</dbReference>
<dbReference type="EnsemblPlants" id="ORUFI03G33470.1">
    <property type="protein sequence ID" value="ORUFI03G33470.1"/>
    <property type="gene ID" value="ORUFI03G33470"/>
</dbReference>
<protein>
    <recommendedName>
        <fullName evidence="3">EF-hand domain-containing protein</fullName>
    </recommendedName>
</protein>
<dbReference type="PANTHER" id="PTHR23048">
    <property type="entry name" value="MYOSIN LIGHT CHAIN 1, 3"/>
    <property type="match status" value="1"/>
</dbReference>
<evidence type="ECO:0000256" key="2">
    <source>
        <dbReference type="ARBA" id="ARBA00022837"/>
    </source>
</evidence>
<reference evidence="4" key="2">
    <citation type="submission" date="2015-06" db="UniProtKB">
        <authorList>
            <consortium name="EnsemblPlants"/>
        </authorList>
    </citation>
    <scope>IDENTIFICATION</scope>
</reference>
<keyword evidence="2" id="KW-0106">Calcium</keyword>
<dbReference type="InterPro" id="IPR002048">
    <property type="entry name" value="EF_hand_dom"/>
</dbReference>
<sequence>MEMADRLTEEQIEQLKEVFTFFDKNNDFLCCCCVVSRERYRGEEQPMEAFQLFDKDGDGYISAAELREVMIGLDKGTTDQEIGEMIKDMTTAVPATRSLSN</sequence>
<evidence type="ECO:0000313" key="5">
    <source>
        <dbReference type="Proteomes" id="UP000008022"/>
    </source>
</evidence>
<dbReference type="HOGENOM" id="CLU_061288_22_1_1"/>
<dbReference type="Pfam" id="PF13499">
    <property type="entry name" value="EF-hand_7"/>
    <property type="match status" value="1"/>
</dbReference>
<dbReference type="eggNOG" id="KOG0027">
    <property type="taxonomic scope" value="Eukaryota"/>
</dbReference>
<name>A0A0E0P0I6_ORYRU</name>
<dbReference type="PROSITE" id="PS50222">
    <property type="entry name" value="EF_HAND_2"/>
    <property type="match status" value="1"/>
</dbReference>
<dbReference type="PANTHER" id="PTHR23048:SF0">
    <property type="entry name" value="CALMODULIN LIKE 3"/>
    <property type="match status" value="1"/>
</dbReference>
<evidence type="ECO:0000313" key="4">
    <source>
        <dbReference type="EnsemblPlants" id="ORUFI03G33470.1"/>
    </source>
</evidence>
<dbReference type="CDD" id="cd00051">
    <property type="entry name" value="EFh"/>
    <property type="match status" value="1"/>
</dbReference>
<reference evidence="5" key="1">
    <citation type="submission" date="2013-06" db="EMBL/GenBank/DDBJ databases">
        <authorList>
            <person name="Zhao Q."/>
        </authorList>
    </citation>
    <scope>NUCLEOTIDE SEQUENCE</scope>
    <source>
        <strain evidence="5">cv. W1943</strain>
    </source>
</reference>
<organism evidence="4 5">
    <name type="scientific">Oryza rufipogon</name>
    <name type="common">Brownbeard rice</name>
    <name type="synonym">Asian wild rice</name>
    <dbReference type="NCBI Taxonomy" id="4529"/>
    <lineage>
        <taxon>Eukaryota</taxon>
        <taxon>Viridiplantae</taxon>
        <taxon>Streptophyta</taxon>
        <taxon>Embryophyta</taxon>
        <taxon>Tracheophyta</taxon>
        <taxon>Spermatophyta</taxon>
        <taxon>Magnoliopsida</taxon>
        <taxon>Liliopsida</taxon>
        <taxon>Poales</taxon>
        <taxon>Poaceae</taxon>
        <taxon>BOP clade</taxon>
        <taxon>Oryzoideae</taxon>
        <taxon>Oryzeae</taxon>
        <taxon>Oryzinae</taxon>
        <taxon>Oryza</taxon>
    </lineage>
</organism>
<dbReference type="InterPro" id="IPR050230">
    <property type="entry name" value="CALM/Myosin/TropC-like"/>
</dbReference>
<dbReference type="STRING" id="4529.A0A0E0P0I6"/>
<dbReference type="PROSITE" id="PS00018">
    <property type="entry name" value="EF_HAND_1"/>
    <property type="match status" value="1"/>
</dbReference>
<dbReference type="Proteomes" id="UP000008022">
    <property type="component" value="Unassembled WGS sequence"/>
</dbReference>
<dbReference type="AlphaFoldDB" id="A0A0E0P0I6"/>
<dbReference type="InterPro" id="IPR018247">
    <property type="entry name" value="EF_Hand_1_Ca_BS"/>
</dbReference>
<evidence type="ECO:0000256" key="1">
    <source>
        <dbReference type="ARBA" id="ARBA00022737"/>
    </source>
</evidence>
<dbReference type="InterPro" id="IPR011992">
    <property type="entry name" value="EF-hand-dom_pair"/>
</dbReference>
<dbReference type="Gramene" id="ORUFI03G33470.1">
    <property type="protein sequence ID" value="ORUFI03G33470.1"/>
    <property type="gene ID" value="ORUFI03G33470"/>
</dbReference>
<accession>A0A0E0P0I6</accession>
<keyword evidence="5" id="KW-1185">Reference proteome</keyword>
<dbReference type="FunFam" id="1.10.238.10:FF:000001">
    <property type="entry name" value="Calmodulin 1"/>
    <property type="match status" value="1"/>
</dbReference>
<dbReference type="GO" id="GO:0005509">
    <property type="term" value="F:calcium ion binding"/>
    <property type="evidence" value="ECO:0007669"/>
    <property type="project" value="InterPro"/>
</dbReference>
<dbReference type="SMART" id="SM00054">
    <property type="entry name" value="EFh"/>
    <property type="match status" value="1"/>
</dbReference>
<dbReference type="Gene3D" id="1.10.238.10">
    <property type="entry name" value="EF-hand"/>
    <property type="match status" value="1"/>
</dbReference>
<proteinExistence type="predicted"/>